<keyword evidence="3" id="KW-1185">Reference proteome</keyword>
<sequence length="70" mass="8151">AFEKHNVEKEIAEQIKKDFDKKRGPTWHCIYGRNFGKNKASVKELSTPAPATKDLYFPTQYSQSTWGQFK</sequence>
<keyword evidence="1" id="KW-0963">Cytoplasm</keyword>
<dbReference type="GO" id="GO:0045505">
    <property type="term" value="F:dynein intermediate chain binding"/>
    <property type="evidence" value="ECO:0007669"/>
    <property type="project" value="TreeGrafter"/>
</dbReference>
<dbReference type="InterPro" id="IPR001372">
    <property type="entry name" value="Dynein_light_chain_typ-1/2"/>
</dbReference>
<gene>
    <name evidence="2" type="ORF">FRX31_027164</name>
</gene>
<keyword evidence="1" id="KW-0243">Dynein</keyword>
<dbReference type="SUPFAM" id="SSF54648">
    <property type="entry name" value="DLC"/>
    <property type="match status" value="1"/>
</dbReference>
<dbReference type="AlphaFoldDB" id="A0A7J6VGC0"/>
<dbReference type="InterPro" id="IPR037177">
    <property type="entry name" value="DLC_sf"/>
</dbReference>
<reference evidence="2 3" key="1">
    <citation type="submission" date="2020-06" db="EMBL/GenBank/DDBJ databases">
        <title>Transcriptomic and genomic resources for Thalictrum thalictroides and T. hernandezii: Facilitating candidate gene discovery in an emerging model plant lineage.</title>
        <authorList>
            <person name="Arias T."/>
            <person name="Riano-Pachon D.M."/>
            <person name="Di Stilio V.S."/>
        </authorList>
    </citation>
    <scope>NUCLEOTIDE SEQUENCE [LARGE SCALE GENOMIC DNA]</scope>
    <source>
        <strain evidence="3">cv. WT478/WT964</strain>
        <tissue evidence="2">Leaves</tissue>
    </source>
</reference>
<protein>
    <recommendedName>
        <fullName evidence="1">Dynein light chain</fullName>
    </recommendedName>
</protein>
<dbReference type="Proteomes" id="UP000554482">
    <property type="component" value="Unassembled WGS sequence"/>
</dbReference>
<keyword evidence="1" id="KW-0493">Microtubule</keyword>
<evidence type="ECO:0000313" key="2">
    <source>
        <dbReference type="EMBL" id="KAF5183250.1"/>
    </source>
</evidence>
<dbReference type="OrthoDB" id="10033309at2759"/>
<dbReference type="PANTHER" id="PTHR11886">
    <property type="entry name" value="DYNEIN LIGHT CHAIN"/>
    <property type="match status" value="1"/>
</dbReference>
<evidence type="ECO:0000313" key="3">
    <source>
        <dbReference type="Proteomes" id="UP000554482"/>
    </source>
</evidence>
<evidence type="ECO:0000256" key="1">
    <source>
        <dbReference type="RuleBase" id="RU365010"/>
    </source>
</evidence>
<dbReference type="Pfam" id="PF01221">
    <property type="entry name" value="Dynein_light"/>
    <property type="match status" value="1"/>
</dbReference>
<dbReference type="GO" id="GO:0007017">
    <property type="term" value="P:microtubule-based process"/>
    <property type="evidence" value="ECO:0007669"/>
    <property type="project" value="InterPro"/>
</dbReference>
<dbReference type="PANTHER" id="PTHR11886:SF35">
    <property type="entry name" value="DYNEIN LIGHT CHAIN"/>
    <property type="match status" value="1"/>
</dbReference>
<proteinExistence type="inferred from homology"/>
<accession>A0A7J6VGC0</accession>
<keyword evidence="1" id="KW-0206">Cytoskeleton</keyword>
<organism evidence="2 3">
    <name type="scientific">Thalictrum thalictroides</name>
    <name type="common">Rue-anemone</name>
    <name type="synonym">Anemone thalictroides</name>
    <dbReference type="NCBI Taxonomy" id="46969"/>
    <lineage>
        <taxon>Eukaryota</taxon>
        <taxon>Viridiplantae</taxon>
        <taxon>Streptophyta</taxon>
        <taxon>Embryophyta</taxon>
        <taxon>Tracheophyta</taxon>
        <taxon>Spermatophyta</taxon>
        <taxon>Magnoliopsida</taxon>
        <taxon>Ranunculales</taxon>
        <taxon>Ranunculaceae</taxon>
        <taxon>Thalictroideae</taxon>
        <taxon>Thalictrum</taxon>
    </lineage>
</organism>
<comment type="caution">
    <text evidence="2">The sequence shown here is derived from an EMBL/GenBank/DDBJ whole genome shotgun (WGS) entry which is preliminary data.</text>
</comment>
<dbReference type="GO" id="GO:0005868">
    <property type="term" value="C:cytoplasmic dynein complex"/>
    <property type="evidence" value="ECO:0007669"/>
    <property type="project" value="TreeGrafter"/>
</dbReference>
<dbReference type="EMBL" id="JABWDY010033727">
    <property type="protein sequence ID" value="KAF5183250.1"/>
    <property type="molecule type" value="Genomic_DNA"/>
</dbReference>
<comment type="subcellular location">
    <subcellularLocation>
        <location evidence="1">Cytoplasm</location>
        <location evidence="1">Cytoskeleton</location>
    </subcellularLocation>
</comment>
<name>A0A7J6VGC0_THATH</name>
<comment type="similarity">
    <text evidence="1">Belongs to the dynein light chain family.</text>
</comment>
<dbReference type="GO" id="GO:0005874">
    <property type="term" value="C:microtubule"/>
    <property type="evidence" value="ECO:0007669"/>
    <property type="project" value="UniProtKB-KW"/>
</dbReference>
<keyword evidence="1" id="KW-0505">Motor protein</keyword>
<feature type="non-terminal residue" evidence="2">
    <location>
        <position position="1"/>
    </location>
</feature>
<dbReference type="Gene3D" id="3.30.740.10">
    <property type="entry name" value="Protein Inhibitor Of Neuronal Nitric Oxide Synthase"/>
    <property type="match status" value="1"/>
</dbReference>